<keyword evidence="2" id="KW-1185">Reference proteome</keyword>
<dbReference type="EMBL" id="KN833816">
    <property type="protein sequence ID" value="KIK17937.1"/>
    <property type="molecule type" value="Genomic_DNA"/>
</dbReference>
<dbReference type="HOGENOM" id="CLU_2886680_0_0_1"/>
<organism evidence="1 2">
    <name type="scientific">Pisolithus microcarpus 441</name>
    <dbReference type="NCBI Taxonomy" id="765257"/>
    <lineage>
        <taxon>Eukaryota</taxon>
        <taxon>Fungi</taxon>
        <taxon>Dikarya</taxon>
        <taxon>Basidiomycota</taxon>
        <taxon>Agaricomycotina</taxon>
        <taxon>Agaricomycetes</taxon>
        <taxon>Agaricomycetidae</taxon>
        <taxon>Boletales</taxon>
        <taxon>Sclerodermatineae</taxon>
        <taxon>Pisolithaceae</taxon>
        <taxon>Pisolithus</taxon>
    </lineage>
</organism>
<proteinExistence type="predicted"/>
<dbReference type="AlphaFoldDB" id="A0A0C9Z696"/>
<dbReference type="Proteomes" id="UP000054018">
    <property type="component" value="Unassembled WGS sequence"/>
</dbReference>
<reference evidence="1 2" key="1">
    <citation type="submission" date="2014-04" db="EMBL/GenBank/DDBJ databases">
        <authorList>
            <consortium name="DOE Joint Genome Institute"/>
            <person name="Kuo A."/>
            <person name="Kohler A."/>
            <person name="Costa M.D."/>
            <person name="Nagy L.G."/>
            <person name="Floudas D."/>
            <person name="Copeland A."/>
            <person name="Barry K.W."/>
            <person name="Cichocki N."/>
            <person name="Veneault-Fourrey C."/>
            <person name="LaButti K."/>
            <person name="Lindquist E.A."/>
            <person name="Lipzen A."/>
            <person name="Lundell T."/>
            <person name="Morin E."/>
            <person name="Murat C."/>
            <person name="Sun H."/>
            <person name="Tunlid A."/>
            <person name="Henrissat B."/>
            <person name="Grigoriev I.V."/>
            <person name="Hibbett D.S."/>
            <person name="Martin F."/>
            <person name="Nordberg H.P."/>
            <person name="Cantor M.N."/>
            <person name="Hua S.X."/>
        </authorList>
    </citation>
    <scope>NUCLEOTIDE SEQUENCE [LARGE SCALE GENOMIC DNA]</scope>
    <source>
        <strain evidence="1 2">441</strain>
    </source>
</reference>
<evidence type="ECO:0000313" key="2">
    <source>
        <dbReference type="Proteomes" id="UP000054018"/>
    </source>
</evidence>
<sequence>MVNTHRVDCFVEDICLSSINHSVKAPAQGFVTPILVLSHTPEALFDNGVEVFHGTCDPRSSIR</sequence>
<protein>
    <submittedName>
        <fullName evidence="1">Uncharacterized protein</fullName>
    </submittedName>
</protein>
<gene>
    <name evidence="1" type="ORF">PISMIDRAFT_684750</name>
</gene>
<reference evidence="2" key="2">
    <citation type="submission" date="2015-01" db="EMBL/GenBank/DDBJ databases">
        <title>Evolutionary Origins and Diversification of the Mycorrhizal Mutualists.</title>
        <authorList>
            <consortium name="DOE Joint Genome Institute"/>
            <consortium name="Mycorrhizal Genomics Consortium"/>
            <person name="Kohler A."/>
            <person name="Kuo A."/>
            <person name="Nagy L.G."/>
            <person name="Floudas D."/>
            <person name="Copeland A."/>
            <person name="Barry K.W."/>
            <person name="Cichocki N."/>
            <person name="Veneault-Fourrey C."/>
            <person name="LaButti K."/>
            <person name="Lindquist E.A."/>
            <person name="Lipzen A."/>
            <person name="Lundell T."/>
            <person name="Morin E."/>
            <person name="Murat C."/>
            <person name="Riley R."/>
            <person name="Ohm R."/>
            <person name="Sun H."/>
            <person name="Tunlid A."/>
            <person name="Henrissat B."/>
            <person name="Grigoriev I.V."/>
            <person name="Hibbett D.S."/>
            <person name="Martin F."/>
        </authorList>
    </citation>
    <scope>NUCLEOTIDE SEQUENCE [LARGE SCALE GENOMIC DNA]</scope>
    <source>
        <strain evidence="2">441</strain>
    </source>
</reference>
<name>A0A0C9Z696_9AGAM</name>
<accession>A0A0C9Z696</accession>
<evidence type="ECO:0000313" key="1">
    <source>
        <dbReference type="EMBL" id="KIK17937.1"/>
    </source>
</evidence>